<feature type="binding site" evidence="9">
    <location>
        <position position="312"/>
    </location>
    <ligand>
        <name>ATP</name>
        <dbReference type="ChEBI" id="CHEBI:30616"/>
    </ligand>
</feature>
<dbReference type="SUPFAM" id="SSF53067">
    <property type="entry name" value="Actin-like ATPase domain"/>
    <property type="match status" value="2"/>
</dbReference>
<feature type="binding site" evidence="9">
    <location>
        <position position="308"/>
    </location>
    <ligand>
        <name>ADP</name>
        <dbReference type="ChEBI" id="CHEBI:456216"/>
    </ligand>
</feature>
<feature type="binding site" evidence="9">
    <location>
        <position position="81"/>
    </location>
    <ligand>
        <name>glycerol</name>
        <dbReference type="ChEBI" id="CHEBI:17754"/>
    </ligand>
</feature>
<reference evidence="14 15" key="1">
    <citation type="submission" date="2018-06" db="EMBL/GenBank/DDBJ databases">
        <title>Genomic Encyclopedia of Type Strains, Phase IV (KMG-IV): sequencing the most valuable type-strain genomes for metagenomic binning, comparative biology and taxonomic classification.</title>
        <authorList>
            <person name="Goeker M."/>
        </authorList>
    </citation>
    <scope>NUCLEOTIDE SEQUENCE [LARGE SCALE GENOMIC DNA]</scope>
    <source>
        <strain evidence="14 15">DSM 25532</strain>
    </source>
</reference>
<dbReference type="GO" id="GO:0005524">
    <property type="term" value="F:ATP binding"/>
    <property type="evidence" value="ECO:0007669"/>
    <property type="project" value="UniProtKB-UniRule"/>
</dbReference>
<feature type="binding site" evidence="9">
    <location>
        <position position="82"/>
    </location>
    <ligand>
        <name>sn-glycerol 3-phosphate</name>
        <dbReference type="ChEBI" id="CHEBI:57597"/>
    </ligand>
</feature>
<feature type="domain" description="Carbohydrate kinase FGGY N-terminal" evidence="12">
    <location>
        <begin position="3"/>
        <end position="250"/>
    </location>
</feature>
<sequence length="514" mass="56124">MSYVLSLDAGTTSVRAIVFDHDGQIKSVAQKEIRQIYPKPGWVEHDPQEIWFSQISVAVEALGRARIRPSDVAAVGITNQRETTVVWDRHTGDAICNAIVWQDRRTAGMCDEIRAAGHEKMIQQRTGLLIDAYFSATKVAWMLENVPGARKKAEAGDLLFGTVDTWLVWKLTSGKNAHVTDPSNASRTMLYNIQTGEWDKKLCKLFNVPLSMLPEVRSSSEVYGEISTSLGLQGVPVAGIAGDQQAALFGQMCVKTGLSKNTYGTGCFLLQNIGTTPVASKQRLLTTVAWQLGKKREFALEGSVFIGGAVVQWLRDGLQLVRSAQEVDMLAASVQDSGGVFLVPAFAGLGAPHWDAYARGTIVGLTRDTSAAHIARAALEGVAFQIADLMDAIVADTGKKLPELRVDGGASKSEPLMQFQADLLGVPVVRPVVTETTALGAAYLAGLAVGFWKDTGEISHQWQIDKTFEPKMPRARVQELRERWNEALKRAQGWERQDSKPAKKKPARKSAKKK</sequence>
<evidence type="ECO:0000313" key="14">
    <source>
        <dbReference type="EMBL" id="RBP45185.1"/>
    </source>
</evidence>
<name>A0A366HNW3_9BACT</name>
<evidence type="ECO:0000256" key="8">
    <source>
        <dbReference type="ARBA" id="ARBA00052101"/>
    </source>
</evidence>
<dbReference type="EC" id="2.7.1.30" evidence="9"/>
<proteinExistence type="inferred from homology"/>
<feature type="binding site" evidence="9">
    <location>
        <position position="308"/>
    </location>
    <ligand>
        <name>ATP</name>
        <dbReference type="ChEBI" id="CHEBI:30616"/>
    </ligand>
</feature>
<dbReference type="CDD" id="cd07786">
    <property type="entry name" value="FGGY_EcGK_like"/>
    <property type="match status" value="1"/>
</dbReference>
<evidence type="ECO:0000256" key="10">
    <source>
        <dbReference type="RuleBase" id="RU003733"/>
    </source>
</evidence>
<evidence type="ECO:0000256" key="4">
    <source>
        <dbReference type="ARBA" id="ARBA00022741"/>
    </source>
</evidence>
<protein>
    <recommendedName>
        <fullName evidence="9">Glycerol kinase</fullName>
        <ecNumber evidence="9">2.7.1.30</ecNumber>
    </recommendedName>
    <alternativeName>
        <fullName evidence="9">ATP:glycerol 3-phosphotransferase</fullName>
    </alternativeName>
    <alternativeName>
        <fullName evidence="9">Glycerokinase</fullName>
        <shortName evidence="9">GK</shortName>
    </alternativeName>
</protein>
<dbReference type="Gene3D" id="3.30.420.40">
    <property type="match status" value="2"/>
</dbReference>
<evidence type="ECO:0000256" key="1">
    <source>
        <dbReference type="ARBA" id="ARBA00005190"/>
    </source>
</evidence>
<comment type="similarity">
    <text evidence="2 9 10">Belongs to the FGGY kinase family.</text>
</comment>
<dbReference type="GO" id="GO:0006072">
    <property type="term" value="P:glycerol-3-phosphate metabolic process"/>
    <property type="evidence" value="ECO:0007669"/>
    <property type="project" value="InterPro"/>
</dbReference>
<evidence type="ECO:0000256" key="6">
    <source>
        <dbReference type="ARBA" id="ARBA00022798"/>
    </source>
</evidence>
<dbReference type="PIRSF" id="PIRSF000538">
    <property type="entry name" value="GlpK"/>
    <property type="match status" value="1"/>
</dbReference>
<dbReference type="EMBL" id="QNRR01000003">
    <property type="protein sequence ID" value="RBP45185.1"/>
    <property type="molecule type" value="Genomic_DNA"/>
</dbReference>
<keyword evidence="7 9" id="KW-0067">ATP-binding</keyword>
<feature type="region of interest" description="Disordered" evidence="11">
    <location>
        <begin position="489"/>
        <end position="514"/>
    </location>
</feature>
<evidence type="ECO:0000259" key="12">
    <source>
        <dbReference type="Pfam" id="PF00370"/>
    </source>
</evidence>
<dbReference type="OrthoDB" id="9805576at2"/>
<feature type="binding site" evidence="9">
    <location>
        <position position="409"/>
    </location>
    <ligand>
        <name>ADP</name>
        <dbReference type="ChEBI" id="CHEBI:456216"/>
    </ligand>
</feature>
<evidence type="ECO:0000256" key="2">
    <source>
        <dbReference type="ARBA" id="ARBA00009156"/>
    </source>
</evidence>
<dbReference type="Pfam" id="PF00370">
    <property type="entry name" value="FGGY_N"/>
    <property type="match status" value="1"/>
</dbReference>
<feature type="binding site" evidence="9">
    <location>
        <position position="12"/>
    </location>
    <ligand>
        <name>ATP</name>
        <dbReference type="ChEBI" id="CHEBI:30616"/>
    </ligand>
</feature>
<keyword evidence="5 9" id="KW-0418">Kinase</keyword>
<dbReference type="InterPro" id="IPR018483">
    <property type="entry name" value="Carb_kinase_FGGY_CS"/>
</dbReference>
<evidence type="ECO:0000256" key="3">
    <source>
        <dbReference type="ARBA" id="ARBA00022679"/>
    </source>
</evidence>
<dbReference type="PANTHER" id="PTHR10196:SF69">
    <property type="entry name" value="GLYCEROL KINASE"/>
    <property type="match status" value="1"/>
</dbReference>
<organism evidence="14 15">
    <name type="scientific">Roseimicrobium gellanilyticum</name>
    <dbReference type="NCBI Taxonomy" id="748857"/>
    <lineage>
        <taxon>Bacteria</taxon>
        <taxon>Pseudomonadati</taxon>
        <taxon>Verrucomicrobiota</taxon>
        <taxon>Verrucomicrobiia</taxon>
        <taxon>Verrucomicrobiales</taxon>
        <taxon>Verrucomicrobiaceae</taxon>
        <taxon>Roseimicrobium</taxon>
    </lineage>
</organism>
<comment type="caution">
    <text evidence="14">The sequence shown here is derived from an EMBL/GenBank/DDBJ whole genome shotgun (WGS) entry which is preliminary data.</text>
</comment>
<feature type="domain" description="Carbohydrate kinase FGGY C-terminal" evidence="13">
    <location>
        <begin position="261"/>
        <end position="448"/>
    </location>
</feature>
<evidence type="ECO:0000256" key="11">
    <source>
        <dbReference type="SAM" id="MobiDB-lite"/>
    </source>
</evidence>
<comment type="activity regulation">
    <text evidence="9">Inhibited by fructose 1,6-bisphosphate (FBP).</text>
</comment>
<dbReference type="UniPathway" id="UPA00618">
    <property type="reaction ID" value="UER00672"/>
</dbReference>
<keyword evidence="6 9" id="KW-0319">Glycerol metabolism</keyword>
<comment type="pathway">
    <text evidence="1 9">Polyol metabolism; glycerol degradation via glycerol kinase pathway; sn-glycerol 3-phosphate from glycerol: step 1/1.</text>
</comment>
<dbReference type="FunFam" id="3.30.420.40:FF:000007">
    <property type="entry name" value="Glycerol kinase"/>
    <property type="match status" value="1"/>
</dbReference>
<dbReference type="InterPro" id="IPR018484">
    <property type="entry name" value="FGGY_N"/>
</dbReference>
<evidence type="ECO:0000313" key="15">
    <source>
        <dbReference type="Proteomes" id="UP000253426"/>
    </source>
</evidence>
<feature type="binding site" evidence="9">
    <location>
        <position position="133"/>
    </location>
    <ligand>
        <name>sn-glycerol 3-phosphate</name>
        <dbReference type="ChEBI" id="CHEBI:57597"/>
    </ligand>
</feature>
<feature type="binding site" evidence="9">
    <location>
        <position position="133"/>
    </location>
    <ligand>
        <name>glycerol</name>
        <dbReference type="ChEBI" id="CHEBI:17754"/>
    </ligand>
</feature>
<feature type="binding site" evidence="9">
    <location>
        <position position="243"/>
    </location>
    <ligand>
        <name>glycerol</name>
        <dbReference type="ChEBI" id="CHEBI:17754"/>
    </ligand>
</feature>
<dbReference type="InterPro" id="IPR005999">
    <property type="entry name" value="Glycerol_kin"/>
</dbReference>
<evidence type="ECO:0000256" key="7">
    <source>
        <dbReference type="ARBA" id="ARBA00022840"/>
    </source>
</evidence>
<gene>
    <name evidence="9" type="primary">glpK</name>
    <name evidence="14" type="ORF">DES53_103182</name>
</gene>
<dbReference type="GO" id="GO:0019563">
    <property type="term" value="P:glycerol catabolic process"/>
    <property type="evidence" value="ECO:0007669"/>
    <property type="project" value="UniProtKB-UniRule"/>
</dbReference>
<feature type="binding site" evidence="9">
    <location>
        <position position="13"/>
    </location>
    <ligand>
        <name>ATP</name>
        <dbReference type="ChEBI" id="CHEBI:30616"/>
    </ligand>
</feature>
<comment type="function">
    <text evidence="9">Key enzyme in the regulation of glycerol uptake and metabolism. Catalyzes the phosphorylation of glycerol to yield sn-glycerol 3-phosphate.</text>
</comment>
<dbReference type="InterPro" id="IPR043129">
    <property type="entry name" value="ATPase_NBD"/>
</dbReference>
<feature type="binding site" evidence="9">
    <location>
        <position position="82"/>
    </location>
    <ligand>
        <name>glycerol</name>
        <dbReference type="ChEBI" id="CHEBI:17754"/>
    </ligand>
</feature>
<feature type="binding site" evidence="9">
    <location>
        <position position="11"/>
    </location>
    <ligand>
        <name>ADP</name>
        <dbReference type="ChEBI" id="CHEBI:456216"/>
    </ligand>
</feature>
<keyword evidence="4 9" id="KW-0547">Nucleotide-binding</keyword>
<feature type="binding site" evidence="9">
    <location>
        <position position="244"/>
    </location>
    <ligand>
        <name>glycerol</name>
        <dbReference type="ChEBI" id="CHEBI:17754"/>
    </ligand>
</feature>
<dbReference type="InterPro" id="IPR000577">
    <property type="entry name" value="Carb_kinase_FGGY"/>
</dbReference>
<dbReference type="PROSITE" id="PS00445">
    <property type="entry name" value="FGGY_KINASES_2"/>
    <property type="match status" value="1"/>
</dbReference>
<dbReference type="AlphaFoldDB" id="A0A366HNW3"/>
<comment type="catalytic activity">
    <reaction evidence="8 9">
        <text>glycerol + ATP = sn-glycerol 3-phosphate + ADP + H(+)</text>
        <dbReference type="Rhea" id="RHEA:21644"/>
        <dbReference type="ChEBI" id="CHEBI:15378"/>
        <dbReference type="ChEBI" id="CHEBI:17754"/>
        <dbReference type="ChEBI" id="CHEBI:30616"/>
        <dbReference type="ChEBI" id="CHEBI:57597"/>
        <dbReference type="ChEBI" id="CHEBI:456216"/>
        <dbReference type="EC" id="2.7.1.30"/>
    </reaction>
</comment>
<dbReference type="NCBIfam" id="NF000756">
    <property type="entry name" value="PRK00047.1"/>
    <property type="match status" value="1"/>
</dbReference>
<dbReference type="InterPro" id="IPR018485">
    <property type="entry name" value="FGGY_C"/>
</dbReference>
<feature type="compositionally biased region" description="Basic residues" evidence="11">
    <location>
        <begin position="502"/>
        <end position="514"/>
    </location>
</feature>
<feature type="binding site" evidence="9">
    <location>
        <position position="15"/>
    </location>
    <ligand>
        <name>ADP</name>
        <dbReference type="ChEBI" id="CHEBI:456216"/>
    </ligand>
</feature>
<dbReference type="Proteomes" id="UP000253426">
    <property type="component" value="Unassembled WGS sequence"/>
</dbReference>
<keyword evidence="15" id="KW-1185">Reference proteome</keyword>
<dbReference type="NCBIfam" id="TIGR01311">
    <property type="entry name" value="glycerol_kin"/>
    <property type="match status" value="1"/>
</dbReference>
<comment type="caution">
    <text evidence="9">Lacks conserved residue(s) required for the propagation of feature annotation.</text>
</comment>
<feature type="binding site" evidence="9">
    <location>
        <position position="11"/>
    </location>
    <ligand>
        <name>sn-glycerol 3-phosphate</name>
        <dbReference type="ChEBI" id="CHEBI:57597"/>
    </ligand>
</feature>
<feature type="binding site" evidence="9">
    <location>
        <position position="11"/>
    </location>
    <ligand>
        <name>ATP</name>
        <dbReference type="ChEBI" id="CHEBI:30616"/>
    </ligand>
</feature>
<dbReference type="GO" id="GO:0005829">
    <property type="term" value="C:cytosol"/>
    <property type="evidence" value="ECO:0007669"/>
    <property type="project" value="TreeGrafter"/>
</dbReference>
<dbReference type="PANTHER" id="PTHR10196">
    <property type="entry name" value="SUGAR KINASE"/>
    <property type="match status" value="1"/>
</dbReference>
<dbReference type="RefSeq" id="WP_113958317.1">
    <property type="nucleotide sequence ID" value="NZ_QNRR01000003.1"/>
</dbReference>
<feature type="binding site" evidence="9">
    <location>
        <position position="265"/>
    </location>
    <ligand>
        <name>ATP</name>
        <dbReference type="ChEBI" id="CHEBI:30616"/>
    </ligand>
</feature>
<evidence type="ECO:0000259" key="13">
    <source>
        <dbReference type="Pfam" id="PF02782"/>
    </source>
</evidence>
<dbReference type="FunFam" id="3.30.420.40:FF:000008">
    <property type="entry name" value="Glycerol kinase"/>
    <property type="match status" value="1"/>
</dbReference>
<dbReference type="Pfam" id="PF02782">
    <property type="entry name" value="FGGY_C"/>
    <property type="match status" value="1"/>
</dbReference>
<evidence type="ECO:0000256" key="9">
    <source>
        <dbReference type="HAMAP-Rule" id="MF_00186"/>
    </source>
</evidence>
<keyword evidence="3 9" id="KW-0808">Transferase</keyword>
<dbReference type="PROSITE" id="PS00933">
    <property type="entry name" value="FGGY_KINASES_1"/>
    <property type="match status" value="1"/>
</dbReference>
<accession>A0A366HNW3</accession>
<feature type="binding site" evidence="9">
    <location>
        <position position="409"/>
    </location>
    <ligand>
        <name>ATP</name>
        <dbReference type="ChEBI" id="CHEBI:30616"/>
    </ligand>
</feature>
<feature type="binding site" evidence="9">
    <location>
        <position position="81"/>
    </location>
    <ligand>
        <name>sn-glycerol 3-phosphate</name>
        <dbReference type="ChEBI" id="CHEBI:57597"/>
    </ligand>
</feature>
<feature type="binding site" evidence="9">
    <location>
        <position position="265"/>
    </location>
    <ligand>
        <name>ADP</name>
        <dbReference type="ChEBI" id="CHEBI:456216"/>
    </ligand>
</feature>
<feature type="binding site" evidence="9">
    <location>
        <position position="243"/>
    </location>
    <ligand>
        <name>sn-glycerol 3-phosphate</name>
        <dbReference type="ChEBI" id="CHEBI:57597"/>
    </ligand>
</feature>
<evidence type="ECO:0000256" key="5">
    <source>
        <dbReference type="ARBA" id="ARBA00022777"/>
    </source>
</evidence>
<feature type="compositionally biased region" description="Basic and acidic residues" evidence="11">
    <location>
        <begin position="489"/>
        <end position="501"/>
    </location>
</feature>
<dbReference type="GO" id="GO:0004370">
    <property type="term" value="F:glycerol kinase activity"/>
    <property type="evidence" value="ECO:0007669"/>
    <property type="project" value="UniProtKB-UniRule"/>
</dbReference>
<dbReference type="HAMAP" id="MF_00186">
    <property type="entry name" value="Glycerol_kin"/>
    <property type="match status" value="1"/>
</dbReference>